<comment type="caution">
    <text evidence="4">The sequence shown here is derived from an EMBL/GenBank/DDBJ whole genome shotgun (WGS) entry which is preliminary data.</text>
</comment>
<proteinExistence type="predicted"/>
<keyword evidence="2" id="KW-1133">Transmembrane helix</keyword>
<protein>
    <submittedName>
        <fullName evidence="4">General secretion pathway protein GspB</fullName>
    </submittedName>
</protein>
<dbReference type="EMBL" id="JBBUTF010000023">
    <property type="protein sequence ID" value="MEK8028402.1"/>
    <property type="molecule type" value="Genomic_DNA"/>
</dbReference>
<dbReference type="Proteomes" id="UP001368500">
    <property type="component" value="Unassembled WGS sequence"/>
</dbReference>
<sequence>MSYILDALRRADAERARAQGLAPGLHTQASALPVVLAPTARPRWPLLLGAALGGGLLVALAVVFAGGSGPWRDGPAAAEGRPMLAVAPGPSPDVVRQPAADGLMSPAPSRSPSNPTPPPTARTQDAPPVDGPASSPATVPPAADQATAARSAPAVVPGSAAAAAPTPTPAGMPAATQARSGPDPQPAAARAPALTRLADLPPALRQRLMGLQPGGVVHAATAAQRLVLINGQVFHEGEQPQPGLVLEQIRLKSLVFSLDGYRFEWPL</sequence>
<keyword evidence="2" id="KW-0812">Transmembrane</keyword>
<keyword evidence="2" id="KW-0472">Membrane</keyword>
<feature type="domain" description="Type II secretion system protein GspB C-terminal" evidence="3">
    <location>
        <begin position="216"/>
        <end position="264"/>
    </location>
</feature>
<name>A0ABU9BEP5_9BURK</name>
<feature type="region of interest" description="Disordered" evidence="1">
    <location>
        <begin position="82"/>
        <end position="188"/>
    </location>
</feature>
<evidence type="ECO:0000259" key="3">
    <source>
        <dbReference type="Pfam" id="PF16537"/>
    </source>
</evidence>
<feature type="compositionally biased region" description="Low complexity" evidence="1">
    <location>
        <begin position="132"/>
        <end position="175"/>
    </location>
</feature>
<evidence type="ECO:0000313" key="5">
    <source>
        <dbReference type="Proteomes" id="UP001368500"/>
    </source>
</evidence>
<dbReference type="RefSeq" id="WP_341376186.1">
    <property type="nucleotide sequence ID" value="NZ_JBBUTF010000023.1"/>
</dbReference>
<evidence type="ECO:0000256" key="1">
    <source>
        <dbReference type="SAM" id="MobiDB-lite"/>
    </source>
</evidence>
<reference evidence="4 5" key="1">
    <citation type="submission" date="2024-04" db="EMBL/GenBank/DDBJ databases">
        <title>Novel species of the genus Ideonella isolated from streams.</title>
        <authorList>
            <person name="Lu H."/>
        </authorList>
    </citation>
    <scope>NUCLEOTIDE SEQUENCE [LARGE SCALE GENOMIC DNA]</scope>
    <source>
        <strain evidence="4 5">BYS139W</strain>
    </source>
</reference>
<gene>
    <name evidence="4" type="ORF">AACH11_20780</name>
</gene>
<organism evidence="4 5">
    <name type="scientific">Pseudaquabacterium rugosum</name>
    <dbReference type="NCBI Taxonomy" id="2984194"/>
    <lineage>
        <taxon>Bacteria</taxon>
        <taxon>Pseudomonadati</taxon>
        <taxon>Pseudomonadota</taxon>
        <taxon>Betaproteobacteria</taxon>
        <taxon>Burkholderiales</taxon>
        <taxon>Sphaerotilaceae</taxon>
        <taxon>Pseudaquabacterium</taxon>
    </lineage>
</organism>
<keyword evidence="5" id="KW-1185">Reference proteome</keyword>
<evidence type="ECO:0000256" key="2">
    <source>
        <dbReference type="SAM" id="Phobius"/>
    </source>
</evidence>
<evidence type="ECO:0000313" key="4">
    <source>
        <dbReference type="EMBL" id="MEK8028402.1"/>
    </source>
</evidence>
<dbReference type="InterPro" id="IPR032389">
    <property type="entry name" value="GspB_C"/>
</dbReference>
<feature type="transmembrane region" description="Helical" evidence="2">
    <location>
        <begin position="44"/>
        <end position="65"/>
    </location>
</feature>
<accession>A0ABU9BEP5</accession>
<dbReference type="Pfam" id="PF16537">
    <property type="entry name" value="T2SSB"/>
    <property type="match status" value="1"/>
</dbReference>